<dbReference type="InterPro" id="IPR036145">
    <property type="entry name" value="MinC_C_sf"/>
</dbReference>
<sequence length="243" mass="25353">MPGTAAAAQEARPGALRLSGGVFTLSVLTLESPDAQQLATRLQEERQRNPAAAALLKNAPVVLDLSAIPGEASLALGEILAVLRGAQLLPVGVRNAAPGQQQLAGKHHLPILRGQERPAEPVAAPASAVQQRGALLIDQPVRSGQRVYARGGDLICLGVVNAGAEVLADGHIHVYAPLRGRALAGVSGDETARIFCSSLEAELVSIAGLYRMPEPHLEQWGQASQVFTTNEQLHIAPLGGRNT</sequence>
<comment type="similarity">
    <text evidence="1 6">Belongs to the MinC family.</text>
</comment>
<evidence type="ECO:0000256" key="4">
    <source>
        <dbReference type="ARBA" id="ARBA00023306"/>
    </source>
</evidence>
<reference evidence="9" key="1">
    <citation type="submission" date="2018-10" db="EMBL/GenBank/DDBJ databases">
        <title>Acidithiobacillus sulfuriphilus sp. nov.: an extremely acidophilic sulfur-oxidizing chemolithotroph isolated from a neutral pH environment.</title>
        <authorList>
            <person name="Falagan C."/>
            <person name="Moya-Beltran A."/>
            <person name="Quatrini R."/>
            <person name="Johnson D.B."/>
        </authorList>
    </citation>
    <scope>NUCLEOTIDE SEQUENCE [LARGE SCALE GENOMIC DNA]</scope>
    <source>
        <strain evidence="9">CJ-2</strain>
    </source>
</reference>
<dbReference type="AlphaFoldDB" id="A0A3M8R8F1"/>
<gene>
    <name evidence="6 9" type="primary">minC</name>
    <name evidence="9" type="ORF">EC580_05525</name>
</gene>
<dbReference type="InterPro" id="IPR007874">
    <property type="entry name" value="MinC_N"/>
</dbReference>
<dbReference type="GO" id="GO:0000917">
    <property type="term" value="P:division septum assembly"/>
    <property type="evidence" value="ECO:0007669"/>
    <property type="project" value="UniProtKB-KW"/>
</dbReference>
<accession>A0A3M8R8F1</accession>
<evidence type="ECO:0000313" key="9">
    <source>
        <dbReference type="EMBL" id="RNF64779.1"/>
    </source>
</evidence>
<dbReference type="Gene3D" id="2.160.20.70">
    <property type="match status" value="1"/>
</dbReference>
<evidence type="ECO:0000256" key="5">
    <source>
        <dbReference type="ARBA" id="ARBA00025606"/>
    </source>
</evidence>
<dbReference type="Pfam" id="PF03775">
    <property type="entry name" value="MinC_C"/>
    <property type="match status" value="1"/>
</dbReference>
<comment type="subunit">
    <text evidence="6">Interacts with MinD and FtsZ.</text>
</comment>
<organism evidence="9">
    <name type="scientific">Acidithiobacillus sulfuriphilus</name>
    <dbReference type="NCBI Taxonomy" id="1867749"/>
    <lineage>
        <taxon>Bacteria</taxon>
        <taxon>Pseudomonadati</taxon>
        <taxon>Pseudomonadota</taxon>
        <taxon>Acidithiobacillia</taxon>
        <taxon>Acidithiobacillales</taxon>
        <taxon>Acidithiobacillaceae</taxon>
        <taxon>Acidithiobacillus</taxon>
    </lineage>
</organism>
<keyword evidence="3 6" id="KW-0717">Septation</keyword>
<evidence type="ECO:0000256" key="2">
    <source>
        <dbReference type="ARBA" id="ARBA00022618"/>
    </source>
</evidence>
<dbReference type="InterPro" id="IPR005526">
    <property type="entry name" value="Septum_form_inhib_MinC_C"/>
</dbReference>
<evidence type="ECO:0000259" key="7">
    <source>
        <dbReference type="Pfam" id="PF03775"/>
    </source>
</evidence>
<dbReference type="Gene3D" id="3.30.70.260">
    <property type="match status" value="1"/>
</dbReference>
<comment type="function">
    <text evidence="5 6">Cell division inhibitor that blocks the formation of polar Z ring septums. Rapidly oscillates between the poles of the cell to destabilize FtsZ filaments that have formed before they mature into polar Z rings. Prevents FtsZ polymerization.</text>
</comment>
<dbReference type="NCBIfam" id="TIGR01222">
    <property type="entry name" value="minC"/>
    <property type="match status" value="1"/>
</dbReference>
<dbReference type="PANTHER" id="PTHR34108:SF1">
    <property type="entry name" value="SEPTUM SITE-DETERMINING PROTEIN MINC"/>
    <property type="match status" value="1"/>
</dbReference>
<dbReference type="OrthoDB" id="9794530at2"/>
<dbReference type="InterPro" id="IPR013033">
    <property type="entry name" value="MinC"/>
</dbReference>
<dbReference type="HAMAP" id="MF_00267">
    <property type="entry name" value="MinC"/>
    <property type="match status" value="1"/>
</dbReference>
<dbReference type="PANTHER" id="PTHR34108">
    <property type="entry name" value="SEPTUM SITE-DETERMINING PROTEIN MINC"/>
    <property type="match status" value="1"/>
</dbReference>
<dbReference type="GO" id="GO:0051302">
    <property type="term" value="P:regulation of cell division"/>
    <property type="evidence" value="ECO:0007669"/>
    <property type="project" value="InterPro"/>
</dbReference>
<feature type="domain" description="Septum formation inhibitor MinC C-terminal" evidence="7">
    <location>
        <begin position="137"/>
        <end position="235"/>
    </location>
</feature>
<dbReference type="GO" id="GO:1901891">
    <property type="term" value="P:regulation of cell septum assembly"/>
    <property type="evidence" value="ECO:0007669"/>
    <property type="project" value="InterPro"/>
</dbReference>
<evidence type="ECO:0000259" key="8">
    <source>
        <dbReference type="Pfam" id="PF05209"/>
    </source>
</evidence>
<feature type="domain" description="Septum formation inhibitor MinC N-terminal" evidence="8">
    <location>
        <begin position="17"/>
        <end position="90"/>
    </location>
</feature>
<dbReference type="Pfam" id="PF05209">
    <property type="entry name" value="MinC_N"/>
    <property type="match status" value="1"/>
</dbReference>
<proteinExistence type="inferred from homology"/>
<comment type="caution">
    <text evidence="9">The sequence shown here is derived from an EMBL/GenBank/DDBJ whole genome shotgun (WGS) entry which is preliminary data.</text>
</comment>
<evidence type="ECO:0000256" key="3">
    <source>
        <dbReference type="ARBA" id="ARBA00023210"/>
    </source>
</evidence>
<protein>
    <recommendedName>
        <fullName evidence="6">Probable septum site-determining protein MinC</fullName>
    </recommendedName>
</protein>
<dbReference type="EMBL" id="RIZI01000148">
    <property type="protein sequence ID" value="RNF64779.1"/>
    <property type="molecule type" value="Genomic_DNA"/>
</dbReference>
<dbReference type="GO" id="GO:0000902">
    <property type="term" value="P:cell morphogenesis"/>
    <property type="evidence" value="ECO:0007669"/>
    <property type="project" value="InterPro"/>
</dbReference>
<dbReference type="RefSeq" id="WP_123102982.1">
    <property type="nucleotide sequence ID" value="NZ_CP127527.1"/>
</dbReference>
<keyword evidence="4 6" id="KW-0131">Cell cycle</keyword>
<name>A0A3M8R8F1_9PROT</name>
<keyword evidence="2 6" id="KW-0132">Cell division</keyword>
<evidence type="ECO:0000256" key="6">
    <source>
        <dbReference type="HAMAP-Rule" id="MF_00267"/>
    </source>
</evidence>
<dbReference type="InterPro" id="IPR016098">
    <property type="entry name" value="CAP/MinC_C"/>
</dbReference>
<evidence type="ECO:0000256" key="1">
    <source>
        <dbReference type="ARBA" id="ARBA00006291"/>
    </source>
</evidence>
<dbReference type="SUPFAM" id="SSF63848">
    <property type="entry name" value="Cell-division inhibitor MinC, C-terminal domain"/>
    <property type="match status" value="1"/>
</dbReference>